<dbReference type="EMBL" id="CAJHNH020000631">
    <property type="protein sequence ID" value="CAG5118928.1"/>
    <property type="molecule type" value="Genomic_DNA"/>
</dbReference>
<comment type="caution">
    <text evidence="2">The sequence shown here is derived from an EMBL/GenBank/DDBJ whole genome shotgun (WGS) entry which is preliminary data.</text>
</comment>
<evidence type="ECO:0000313" key="2">
    <source>
        <dbReference type="EMBL" id="CAG5118928.1"/>
    </source>
</evidence>
<dbReference type="Proteomes" id="UP000678393">
    <property type="component" value="Unassembled WGS sequence"/>
</dbReference>
<gene>
    <name evidence="2" type="ORF">CUNI_LOCUS4486</name>
</gene>
<reference evidence="2" key="1">
    <citation type="submission" date="2021-04" db="EMBL/GenBank/DDBJ databases">
        <authorList>
            <consortium name="Molecular Ecology Group"/>
        </authorList>
    </citation>
    <scope>NUCLEOTIDE SEQUENCE</scope>
</reference>
<dbReference type="AlphaFoldDB" id="A0A8S3YR70"/>
<proteinExistence type="predicted"/>
<feature type="transmembrane region" description="Helical" evidence="1">
    <location>
        <begin position="21"/>
        <end position="46"/>
    </location>
</feature>
<evidence type="ECO:0008006" key="4">
    <source>
        <dbReference type="Google" id="ProtNLM"/>
    </source>
</evidence>
<keyword evidence="1" id="KW-1133">Transmembrane helix</keyword>
<evidence type="ECO:0000313" key="3">
    <source>
        <dbReference type="Proteomes" id="UP000678393"/>
    </source>
</evidence>
<evidence type="ECO:0000256" key="1">
    <source>
        <dbReference type="SAM" id="Phobius"/>
    </source>
</evidence>
<accession>A0A8S3YR70</accession>
<sequence>MESATSADLVTVEIRQIFQEVVFVGVCGVVSVLGFAGNIINIAVFIKQGFKDKINLSLFGLTIADLACVSTMLWSCICIHPLTISSRQPFASVDFMYLTGSWPHVCFN</sequence>
<protein>
    <recommendedName>
        <fullName evidence="4">G-protein coupled receptors family 1 profile domain-containing protein</fullName>
    </recommendedName>
</protein>
<feature type="transmembrane region" description="Helical" evidence="1">
    <location>
        <begin position="58"/>
        <end position="82"/>
    </location>
</feature>
<name>A0A8S3YR70_9EUPU</name>
<keyword evidence="1" id="KW-0472">Membrane</keyword>
<keyword evidence="3" id="KW-1185">Reference proteome</keyword>
<organism evidence="2 3">
    <name type="scientific">Candidula unifasciata</name>
    <dbReference type="NCBI Taxonomy" id="100452"/>
    <lineage>
        <taxon>Eukaryota</taxon>
        <taxon>Metazoa</taxon>
        <taxon>Spiralia</taxon>
        <taxon>Lophotrochozoa</taxon>
        <taxon>Mollusca</taxon>
        <taxon>Gastropoda</taxon>
        <taxon>Heterobranchia</taxon>
        <taxon>Euthyneura</taxon>
        <taxon>Panpulmonata</taxon>
        <taxon>Eupulmonata</taxon>
        <taxon>Stylommatophora</taxon>
        <taxon>Helicina</taxon>
        <taxon>Helicoidea</taxon>
        <taxon>Geomitridae</taxon>
        <taxon>Candidula</taxon>
    </lineage>
</organism>
<dbReference type="OrthoDB" id="10011262at2759"/>
<keyword evidence="1" id="KW-0812">Transmembrane</keyword>
<dbReference type="Gene3D" id="1.20.1070.10">
    <property type="entry name" value="Rhodopsin 7-helix transmembrane proteins"/>
    <property type="match status" value="1"/>
</dbReference>
<feature type="non-terminal residue" evidence="2">
    <location>
        <position position="1"/>
    </location>
</feature>